<feature type="compositionally biased region" description="Acidic residues" evidence="11">
    <location>
        <begin position="1428"/>
        <end position="1440"/>
    </location>
</feature>
<feature type="region of interest" description="Disordered" evidence="11">
    <location>
        <begin position="332"/>
        <end position="363"/>
    </location>
</feature>
<dbReference type="InterPro" id="IPR000159">
    <property type="entry name" value="RA_dom"/>
</dbReference>
<dbReference type="Pfam" id="PF00788">
    <property type="entry name" value="RA"/>
    <property type="match status" value="2"/>
</dbReference>
<dbReference type="Pfam" id="PF00498">
    <property type="entry name" value="FHA"/>
    <property type="match status" value="1"/>
</dbReference>
<reference evidence="15" key="3">
    <citation type="submission" date="2025-09" db="UniProtKB">
        <authorList>
            <consortium name="Ensembl"/>
        </authorList>
    </citation>
    <scope>IDENTIFICATION</scope>
</reference>
<feature type="compositionally biased region" description="Basic and acidic residues" evidence="11">
    <location>
        <begin position="1034"/>
        <end position="1048"/>
    </location>
</feature>
<dbReference type="SMART" id="SM00228">
    <property type="entry name" value="PDZ"/>
    <property type="match status" value="1"/>
</dbReference>
<dbReference type="FunFam" id="3.10.20.90:FF:000033">
    <property type="entry name" value="afadin isoform X1"/>
    <property type="match status" value="1"/>
</dbReference>
<dbReference type="SUPFAM" id="SSF54236">
    <property type="entry name" value="Ubiquitin-like"/>
    <property type="match status" value="2"/>
</dbReference>
<keyword evidence="3" id="KW-0677">Repeat</keyword>
<feature type="compositionally biased region" description="Basic and acidic residues" evidence="11">
    <location>
        <begin position="1267"/>
        <end position="1301"/>
    </location>
</feature>
<dbReference type="GO" id="GO:0007165">
    <property type="term" value="P:signal transduction"/>
    <property type="evidence" value="ECO:0007669"/>
    <property type="project" value="InterPro"/>
</dbReference>
<organism evidence="15 16">
    <name type="scientific">Hucho hucho</name>
    <name type="common">huchen</name>
    <dbReference type="NCBI Taxonomy" id="62062"/>
    <lineage>
        <taxon>Eukaryota</taxon>
        <taxon>Metazoa</taxon>
        <taxon>Chordata</taxon>
        <taxon>Craniata</taxon>
        <taxon>Vertebrata</taxon>
        <taxon>Euteleostomi</taxon>
        <taxon>Actinopterygii</taxon>
        <taxon>Neopterygii</taxon>
        <taxon>Teleostei</taxon>
        <taxon>Protacanthopterygii</taxon>
        <taxon>Salmoniformes</taxon>
        <taxon>Salmonidae</taxon>
        <taxon>Salmoninae</taxon>
        <taxon>Hucho</taxon>
    </lineage>
</organism>
<dbReference type="InterPro" id="IPR036034">
    <property type="entry name" value="PDZ_sf"/>
</dbReference>
<evidence type="ECO:0000256" key="6">
    <source>
        <dbReference type="ARBA" id="ARBA00022990"/>
    </source>
</evidence>
<evidence type="ECO:0000256" key="5">
    <source>
        <dbReference type="ARBA" id="ARBA00022949"/>
    </source>
</evidence>
<evidence type="ECO:0000259" key="14">
    <source>
        <dbReference type="PROSITE" id="PS51126"/>
    </source>
</evidence>
<dbReference type="InterPro" id="IPR000253">
    <property type="entry name" value="FHA_dom"/>
</dbReference>
<feature type="compositionally biased region" description="Pro residues" evidence="11">
    <location>
        <begin position="1535"/>
        <end position="1552"/>
    </location>
</feature>
<dbReference type="SMART" id="SM01132">
    <property type="entry name" value="DIL"/>
    <property type="match status" value="1"/>
</dbReference>
<feature type="compositionally biased region" description="Polar residues" evidence="11">
    <location>
        <begin position="1052"/>
        <end position="1068"/>
    </location>
</feature>
<dbReference type="FunFam" id="3.10.20.90:FF:000025">
    <property type="entry name" value="Afadin, adherens junction formation factor"/>
    <property type="match status" value="1"/>
</dbReference>
<feature type="region of interest" description="Disordered" evidence="11">
    <location>
        <begin position="161"/>
        <end position="184"/>
    </location>
</feature>
<dbReference type="CDD" id="cd01781">
    <property type="entry name" value="RA2_Afadin"/>
    <property type="match status" value="1"/>
</dbReference>
<dbReference type="PANTHER" id="PTHR10398:SF2">
    <property type="entry name" value="AFADIN"/>
    <property type="match status" value="1"/>
</dbReference>
<dbReference type="FunFam" id="2.30.42.10:FF:000032">
    <property type="entry name" value="Afadin isoform A"/>
    <property type="match status" value="1"/>
</dbReference>
<feature type="region of interest" description="Disordered" evidence="11">
    <location>
        <begin position="1354"/>
        <end position="1374"/>
    </location>
</feature>
<dbReference type="Pfam" id="PF00595">
    <property type="entry name" value="PDZ"/>
    <property type="match status" value="1"/>
</dbReference>
<feature type="domain" description="Ras-associating" evidence="13">
    <location>
        <begin position="38"/>
        <end position="132"/>
    </location>
</feature>
<dbReference type="PROSITE" id="PS50200">
    <property type="entry name" value="RA"/>
    <property type="match status" value="2"/>
</dbReference>
<dbReference type="Gene3D" id="3.10.20.90">
    <property type="entry name" value="Phosphatidylinositol 3-kinase Catalytic Subunit, Chain A, domain 1"/>
    <property type="match status" value="2"/>
</dbReference>
<feature type="compositionally biased region" description="Low complexity" evidence="11">
    <location>
        <begin position="1255"/>
        <end position="1266"/>
    </location>
</feature>
<reference evidence="16" key="1">
    <citation type="submission" date="2018-06" db="EMBL/GenBank/DDBJ databases">
        <title>Genome assembly of Danube salmon.</title>
        <authorList>
            <person name="Macqueen D.J."/>
            <person name="Gundappa M.K."/>
        </authorList>
    </citation>
    <scope>NUCLEOTIDE SEQUENCE [LARGE SCALE GENOMIC DNA]</scope>
</reference>
<evidence type="ECO:0000256" key="4">
    <source>
        <dbReference type="ARBA" id="ARBA00022889"/>
    </source>
</evidence>
<dbReference type="PANTHER" id="PTHR10398">
    <property type="entry name" value="AFADIN"/>
    <property type="match status" value="1"/>
</dbReference>
<dbReference type="InterPro" id="IPR037977">
    <property type="entry name" value="CBD_Afadin"/>
</dbReference>
<dbReference type="CDD" id="cd06789">
    <property type="entry name" value="PDZ_AFDN-like"/>
    <property type="match status" value="1"/>
</dbReference>
<dbReference type="GO" id="GO:0050839">
    <property type="term" value="F:cell adhesion molecule binding"/>
    <property type="evidence" value="ECO:0007669"/>
    <property type="project" value="TreeGrafter"/>
</dbReference>
<dbReference type="SUPFAM" id="SSF49879">
    <property type="entry name" value="SMAD/FHA domain"/>
    <property type="match status" value="1"/>
</dbReference>
<sequence>MSGSREEERRKLADIINHWNANRLDLFEISQPTEDLEFHGVMRFYFQDRVAGNFATKCIRVSSTATTQDVIETLAEKFRPDMRMLSSPKYSLYEVHVSGERKLDLDEKPLVVQLNWNKDDREGRFVLKNENDIIPKKVQSNGPEREKEGVIQNFKRTLSKKEKKKEKKREKEAYISDGDDGLSSENSRLAAEVYKDMPENSFTRTISNPEVVMKRRRQQKLEKRMQEFRSSDGRPDSGGTLRIYADSLKPNIPYKTILLSTTDMADFAVVEALEKYGLEKENPREYCIARVRHTDDKSGKEIILDDTECPLQTFRDWPNDRGALVFQLKKRPPDYVPKKGRKPEDKGPRGKGMDGPLHGSLPPEKLPYLVELSPGRANHYGYYAYRNHEDGSDSRDKPKLYRLQHSVTEVGSDTTDDGSIQLFGPGILPHHCKLMHTEGLVTVTPHSLEAETYMDGQRVTETTMLRSGATLQFGASHVFKFVDPSYDHSMGKGGPGPMMRGRHKSGSVPETTFDLQGDLHSGTALSTTEDTFLAAIINYTNSSTVHFKLSPTYVLYMTCRYIMSSHYRPDIGPSERTHKVIAIVNKMVSMMEGVIQVSVHPKQKNIAGALAFWMANASELLNFVKQDKDLSRITLDAQDVLAHLVQMAFKYLVQCLQSDLSNYMPAFLDDPEEQNPQRPKIEDVLHTLTGAMSLLRRCRVNAALTIQLFSQLFHFINMWLFNKLVMEADSGLCSHYWGAILRQQLSHIEAWAEKQGLELAADCHLSRIVQATTLLTMDKYSMQDVQNIHNTCFKLNSLQLNALMTNYHCAPDEPYIPPELIDHVVAVAENTADELARSDGREVQLEEDPDLQLPFLLPEDGYSCDVVRNIPNGFQEFLDPLCQRGFCRLTPHPRSPGTWTIHFEGVDCDSHFSADNSELQMRKEPEVVTVTLKKHNGMGLSIVAAKGAGQDKLGIYIKSVVKGGAADMDGRLAAGDQLLSVDGRSLVGLSQERAAELMTRTGSVVTLEVAKQGAIYHGLATLLNQPSPMMPRGKGRDKNGKLRPKSEGFELYNNSVQNGSPESPQADWQSYPEPKKMSGEERLLKNRADHRSSPNVSLFLEYFTIPASKSTNRMDPAPGQLYADDRGPTGPMEDHHHNSIAMQRVDHSQEELEADYQRGSGEHWGNHHQVSSSVESSTSSQEHLNYSSSSSNKTQSNHKSGPGRWKTPGPIAPHPGPVAQSTRTDLPPPPPPPPPIHYQDFELQPDLPLPPPPSATQQQAAAAAAAADRKKREEQQRWYEKEKARLEEERERKRREQERKLGQVRNPSVPAQVPHPYLPPQGNPMDTVIRELLPQQQPRTIERRDLQYITISKEELSSSDSLSPDPWKRDAREKLEKQQQLHIVDLLDREIQDLQAKPERTAEESDRLRKLMLEWQFQKRLQESKQSDEEDEEDDDEDVDTMMIMQRLEAEKRARLQDEERRRKQQLEEIRKREAEDRAKQEEERRWREEERARREVDEKRRQEEEYYTRLEEGRRRQHEEAERKLLTPDEPGLYRPPLPRDYQPQPPPPTASPATTATNAPPPPPQRNTSYLKTQVVSPDALYTAKFVSYNDEEDEDTTGLAGSGEVYKDPREKWTKGGQEQENTLTEGAPESMTFKERQRLFSQGKEVSNKVKASRKLMELENELNTKQ</sequence>
<dbReference type="GO" id="GO:0007155">
    <property type="term" value="P:cell adhesion"/>
    <property type="evidence" value="ECO:0007669"/>
    <property type="project" value="UniProtKB-KW"/>
</dbReference>
<dbReference type="InterPro" id="IPR008984">
    <property type="entry name" value="SMAD_FHA_dom_sf"/>
</dbReference>
<dbReference type="SUPFAM" id="SSF50156">
    <property type="entry name" value="PDZ domain-like"/>
    <property type="match status" value="1"/>
</dbReference>
<feature type="region of interest" description="Disordered" evidence="11">
    <location>
        <begin position="1420"/>
        <end position="1577"/>
    </location>
</feature>
<keyword evidence="2" id="KW-0597">Phosphoprotein</keyword>
<evidence type="ECO:0000259" key="13">
    <source>
        <dbReference type="PROSITE" id="PS50200"/>
    </source>
</evidence>
<feature type="compositionally biased region" description="Basic and acidic residues" evidence="11">
    <location>
        <begin position="1123"/>
        <end position="1136"/>
    </location>
</feature>
<feature type="compositionally biased region" description="Low complexity" evidence="11">
    <location>
        <begin position="1169"/>
        <end position="1200"/>
    </location>
</feature>
<feature type="domain" description="Ras-associating" evidence="13">
    <location>
        <begin position="237"/>
        <end position="333"/>
    </location>
</feature>
<comment type="subcellular location">
    <subcellularLocation>
        <location evidence="1">Cell junction</location>
        <location evidence="1">Adherens junction</location>
    </subcellularLocation>
</comment>
<accession>A0A4W5N0E4</accession>
<dbReference type="GO" id="GO:0005912">
    <property type="term" value="C:adherens junction"/>
    <property type="evidence" value="ECO:0007669"/>
    <property type="project" value="UniProtKB-SubCell"/>
</dbReference>
<dbReference type="CDD" id="cd15471">
    <property type="entry name" value="Myo5p-like_CBD_afadin"/>
    <property type="match status" value="1"/>
</dbReference>
<dbReference type="GO" id="GO:0032880">
    <property type="term" value="P:regulation of protein localization"/>
    <property type="evidence" value="ECO:0007669"/>
    <property type="project" value="TreeGrafter"/>
</dbReference>
<dbReference type="GeneTree" id="ENSGT00940000155237"/>
<feature type="region of interest" description="Disordered" evidence="11">
    <location>
        <begin position="1589"/>
        <end position="1650"/>
    </location>
</feature>
<evidence type="ECO:0000256" key="8">
    <source>
        <dbReference type="ARBA" id="ARBA00058472"/>
    </source>
</evidence>
<dbReference type="CDD" id="cd22711">
    <property type="entry name" value="FHA_AFDN"/>
    <property type="match status" value="1"/>
</dbReference>
<dbReference type="PROSITE" id="PS51126">
    <property type="entry name" value="DILUTE"/>
    <property type="match status" value="1"/>
</dbReference>
<feature type="domain" description="PDZ" evidence="12">
    <location>
        <begin position="927"/>
        <end position="1013"/>
    </location>
</feature>
<dbReference type="Gene3D" id="2.60.200.20">
    <property type="match status" value="1"/>
</dbReference>
<feature type="compositionally biased region" description="Polar residues" evidence="11">
    <location>
        <begin position="1568"/>
        <end position="1577"/>
    </location>
</feature>
<dbReference type="GO" id="GO:0005737">
    <property type="term" value="C:cytoplasm"/>
    <property type="evidence" value="ECO:0007669"/>
    <property type="project" value="UniProtKB-ARBA"/>
</dbReference>
<evidence type="ECO:0000256" key="1">
    <source>
        <dbReference type="ARBA" id="ARBA00004536"/>
    </source>
</evidence>
<feature type="compositionally biased region" description="Basic and acidic residues" evidence="11">
    <location>
        <begin position="1448"/>
        <end position="1528"/>
    </location>
</feature>
<dbReference type="Pfam" id="PF01843">
    <property type="entry name" value="DIL"/>
    <property type="match status" value="1"/>
</dbReference>
<dbReference type="SMART" id="SM00314">
    <property type="entry name" value="RA"/>
    <property type="match status" value="2"/>
</dbReference>
<dbReference type="InterPro" id="IPR001478">
    <property type="entry name" value="PDZ"/>
</dbReference>
<dbReference type="Gene3D" id="2.30.42.10">
    <property type="match status" value="1"/>
</dbReference>
<keyword evidence="5" id="KW-0965">Cell junction</keyword>
<evidence type="ECO:0000256" key="7">
    <source>
        <dbReference type="ARBA" id="ARBA00023054"/>
    </source>
</evidence>
<dbReference type="CDD" id="cd01782">
    <property type="entry name" value="RA1_Afadin"/>
    <property type="match status" value="1"/>
</dbReference>
<dbReference type="PROSITE" id="PS50106">
    <property type="entry name" value="PDZ"/>
    <property type="match status" value="1"/>
</dbReference>
<reference evidence="15" key="2">
    <citation type="submission" date="2025-08" db="UniProtKB">
        <authorList>
            <consortium name="Ensembl"/>
        </authorList>
    </citation>
    <scope>IDENTIFICATION</scope>
</reference>
<feature type="region of interest" description="Disordered" evidence="11">
    <location>
        <begin position="1026"/>
        <end position="1078"/>
    </location>
</feature>
<feature type="region of interest" description="Disordered" evidence="11">
    <location>
        <begin position="1109"/>
        <end position="1136"/>
    </location>
</feature>
<feature type="domain" description="Dilute" evidence="14">
    <location>
        <begin position="585"/>
        <end position="830"/>
    </location>
</feature>
<evidence type="ECO:0000259" key="12">
    <source>
        <dbReference type="PROSITE" id="PS50106"/>
    </source>
</evidence>
<dbReference type="InterPro" id="IPR028842">
    <property type="entry name" value="Afadin"/>
</dbReference>
<dbReference type="GO" id="GO:0034330">
    <property type="term" value="P:cell junction organization"/>
    <property type="evidence" value="ECO:0007669"/>
    <property type="project" value="UniProtKB-ARBA"/>
</dbReference>
<evidence type="ECO:0000256" key="11">
    <source>
        <dbReference type="SAM" id="MobiDB-lite"/>
    </source>
</evidence>
<feature type="compositionally biased region" description="Basic and acidic residues" evidence="11">
    <location>
        <begin position="1608"/>
        <end position="1617"/>
    </location>
</feature>
<keyword evidence="16" id="KW-1185">Reference proteome</keyword>
<keyword evidence="6" id="KW-0007">Acetylation</keyword>
<proteinExistence type="predicted"/>
<evidence type="ECO:0000313" key="15">
    <source>
        <dbReference type="Ensembl" id="ENSHHUP00000044162.1"/>
    </source>
</evidence>
<evidence type="ECO:0000256" key="10">
    <source>
        <dbReference type="ARBA" id="ARBA00083790"/>
    </source>
</evidence>
<feature type="region of interest" description="Disordered" evidence="11">
    <location>
        <begin position="1159"/>
        <end position="1325"/>
    </location>
</feature>
<evidence type="ECO:0000313" key="16">
    <source>
        <dbReference type="Proteomes" id="UP000314982"/>
    </source>
</evidence>
<evidence type="ECO:0000256" key="9">
    <source>
        <dbReference type="ARBA" id="ARBA00073709"/>
    </source>
</evidence>
<dbReference type="GO" id="GO:0030154">
    <property type="term" value="P:cell differentiation"/>
    <property type="evidence" value="ECO:0007669"/>
    <property type="project" value="UniProtKB-ARBA"/>
</dbReference>
<dbReference type="Ensembl" id="ENSHHUT00000045808.1">
    <property type="protein sequence ID" value="ENSHHUP00000044162.1"/>
    <property type="gene ID" value="ENSHHUG00000026994.1"/>
</dbReference>
<name>A0A4W5N0E4_9TELE</name>
<dbReference type="FunFam" id="2.60.200.20:FF:000006">
    <property type="entry name" value="Afadin, adherens junction formation factor"/>
    <property type="match status" value="1"/>
</dbReference>
<keyword evidence="4" id="KW-0130">Cell adhesion</keyword>
<dbReference type="Proteomes" id="UP000314982">
    <property type="component" value="Unassembled WGS sequence"/>
</dbReference>
<comment type="function">
    <text evidence="8">Belongs to an adhesion system, probably together with the E-cadherin-catenin system, which plays a role in the organization of homotypic, interneuronal and heterotypic cell-cell adherens junctions (AJs). Nectin- and actin-filament-binding protein that connects nectin to the actin cytoskeleton. May play a key role in the organization of epithelial structures of the embryonic ectoderm. Essential for the organization of adherens junctions.</text>
</comment>
<dbReference type="InterPro" id="IPR002710">
    <property type="entry name" value="Dilute_dom"/>
</dbReference>
<protein>
    <recommendedName>
        <fullName evidence="9">Afadin</fullName>
    </recommendedName>
    <alternativeName>
        <fullName evidence="10">Afadin adherens junction formation factor</fullName>
    </alternativeName>
</protein>
<evidence type="ECO:0000256" key="2">
    <source>
        <dbReference type="ARBA" id="ARBA00022553"/>
    </source>
</evidence>
<evidence type="ECO:0000256" key="3">
    <source>
        <dbReference type="ARBA" id="ARBA00022737"/>
    </source>
</evidence>
<dbReference type="InterPro" id="IPR029071">
    <property type="entry name" value="Ubiquitin-like_domsf"/>
</dbReference>
<keyword evidence="7" id="KW-0175">Coiled coil</keyword>
<feature type="compositionally biased region" description="Basic and acidic residues" evidence="11">
    <location>
        <begin position="332"/>
        <end position="352"/>
    </location>
</feature>
<feature type="compositionally biased region" description="Pro residues" evidence="11">
    <location>
        <begin position="1226"/>
        <end position="1236"/>
    </location>
</feature>